<dbReference type="EMBL" id="RBAN01000002">
    <property type="protein sequence ID" value="RKN55908.1"/>
    <property type="molecule type" value="Genomic_DNA"/>
</dbReference>
<dbReference type="Proteomes" id="UP000279968">
    <property type="component" value="Unassembled WGS sequence"/>
</dbReference>
<feature type="region of interest" description="Disordered" evidence="1">
    <location>
        <begin position="350"/>
        <end position="398"/>
    </location>
</feature>
<dbReference type="OrthoDB" id="3848202at2"/>
<dbReference type="RefSeq" id="WP_120780091.1">
    <property type="nucleotide sequence ID" value="NZ_JBHLUP010000002.1"/>
</dbReference>
<sequence length="398" mass="43489">MALITRPPTGLVPPPVVLLEGETGSGRSWTAALLSASDRVGRTYWIELGDETTADQYGKIPGARYEIVVPDNRDKVWDYAALYRAARDFKEEAARAAAAREKPPVLVVDQSGAIWDMLSEWADNRARSTRANRAKLAENPNAEIEITSNFWNDATARWRKLMTQFLTTEGIVILLSRGEEVTAFKDGKPVSGKTTWKVAGQKSFTSAMPIWVRMTRDGNPKLIKLRAVENGVRPGVDPERGLPGFTLEKLIFERYGWEPTASGAREIVPMVAGSDAPLSDAAAVIELAIEAAESTAQLRQAYDKIGPALEDGQITEAEQRILFALINQRKPQMPDAPANGRPAEVAQAMDQHRRGVHREGAADENPHAPVHVRPHEDVNAVPGPQGEQAAAELDRAAA</sequence>
<proteinExistence type="predicted"/>
<comment type="caution">
    <text evidence="2">The sequence shown here is derived from an EMBL/GenBank/DDBJ whole genome shotgun (WGS) entry which is preliminary data.</text>
</comment>
<keyword evidence="3" id="KW-1185">Reference proteome</keyword>
<dbReference type="AlphaFoldDB" id="A0A3B0A589"/>
<protein>
    <submittedName>
        <fullName evidence="2">Uncharacterized protein</fullName>
    </submittedName>
</protein>
<evidence type="ECO:0000313" key="3">
    <source>
        <dbReference type="Proteomes" id="UP000279968"/>
    </source>
</evidence>
<feature type="compositionally biased region" description="Basic and acidic residues" evidence="1">
    <location>
        <begin position="350"/>
        <end position="366"/>
    </location>
</feature>
<organism evidence="2 3">
    <name type="scientific">Micromonospora costi</name>
    <dbReference type="NCBI Taxonomy" id="1530042"/>
    <lineage>
        <taxon>Bacteria</taxon>
        <taxon>Bacillati</taxon>
        <taxon>Actinomycetota</taxon>
        <taxon>Actinomycetes</taxon>
        <taxon>Micromonosporales</taxon>
        <taxon>Micromonosporaceae</taxon>
        <taxon>Micromonospora</taxon>
    </lineage>
</organism>
<reference evidence="2 3" key="1">
    <citation type="journal article" date="2015" name="Int. J. Syst. Evol. Microbiol.">
        <title>Micromonospora costi sp. nov., isolated from a leaf of Costus speciosus.</title>
        <authorList>
            <person name="Thawai C."/>
        </authorList>
    </citation>
    <scope>NUCLEOTIDE SEQUENCE [LARGE SCALE GENOMIC DNA]</scope>
    <source>
        <strain evidence="2 3">CS1-12</strain>
    </source>
</reference>
<evidence type="ECO:0000313" key="2">
    <source>
        <dbReference type="EMBL" id="RKN55908.1"/>
    </source>
</evidence>
<gene>
    <name evidence="2" type="ORF">D7193_15060</name>
</gene>
<dbReference type="InterPro" id="IPR027417">
    <property type="entry name" value="P-loop_NTPase"/>
</dbReference>
<name>A0A3B0A589_9ACTN</name>
<accession>A0A3B0A589</accession>
<dbReference type="SUPFAM" id="SSF52540">
    <property type="entry name" value="P-loop containing nucleoside triphosphate hydrolases"/>
    <property type="match status" value="1"/>
</dbReference>
<evidence type="ECO:0000256" key="1">
    <source>
        <dbReference type="SAM" id="MobiDB-lite"/>
    </source>
</evidence>